<dbReference type="KEGG" id="cyp:PCC8801_4484"/>
<dbReference type="InterPro" id="IPR052930">
    <property type="entry name" value="TA_antitoxin_MntA"/>
</dbReference>
<dbReference type="PANTHER" id="PTHR43852:SF2">
    <property type="entry name" value="PROTEIN ADENYLYLTRANSFERASE MNTA"/>
    <property type="match status" value="1"/>
</dbReference>
<dbReference type="CDD" id="cd05403">
    <property type="entry name" value="NT_KNTase_like"/>
    <property type="match status" value="1"/>
</dbReference>
<dbReference type="InterPro" id="IPR043519">
    <property type="entry name" value="NT_sf"/>
</dbReference>
<dbReference type="SUPFAM" id="SSF81301">
    <property type="entry name" value="Nucleotidyltransferase"/>
    <property type="match status" value="1"/>
</dbReference>
<evidence type="ECO:0000313" key="3">
    <source>
        <dbReference type="Proteomes" id="UP000008204"/>
    </source>
</evidence>
<protein>
    <submittedName>
        <fullName evidence="2">DNA polymerase beta domain protein region</fullName>
    </submittedName>
</protein>
<keyword evidence="3" id="KW-1185">Reference proteome</keyword>
<dbReference type="OrthoDB" id="424879at2"/>
<evidence type="ECO:0000259" key="1">
    <source>
        <dbReference type="Pfam" id="PF18765"/>
    </source>
</evidence>
<dbReference type="PANTHER" id="PTHR43852">
    <property type="entry name" value="NUCLEOTIDYLTRANSFERASE"/>
    <property type="match status" value="1"/>
</dbReference>
<gene>
    <name evidence="2" type="ordered locus">PCC8801_4484</name>
</gene>
<sequence>MSNLDINQLQNLPNRLVQKIPYLKMLILFGSRARGDTHPNSDWDFAALYDDKLRNHNLKGFKWFEIYGVLADYFEISDEKIDLVDLNRCSPLIAHYVARDGQLLYEQEPGLFEEFKQKALMNDEQLDYIQKSLRQKLENFLEVRGV</sequence>
<dbReference type="RefSeq" id="WP_012593035.1">
    <property type="nucleotide sequence ID" value="NC_011721.1"/>
</dbReference>
<dbReference type="NCBIfam" id="NF047752">
    <property type="entry name" value="MntA_antitoxin"/>
    <property type="match status" value="1"/>
</dbReference>
<name>B7K6H8_RIPO1</name>
<feature type="domain" description="Polymerase beta nucleotidyltransferase" evidence="1">
    <location>
        <begin position="17"/>
        <end position="108"/>
    </location>
</feature>
<accession>B7K6H8</accession>
<organism evidence="2 3">
    <name type="scientific">Rippkaea orientalis (strain PCC 8801 / RF-1)</name>
    <name type="common">Cyanothece sp. (strain PCC 8801)</name>
    <dbReference type="NCBI Taxonomy" id="41431"/>
    <lineage>
        <taxon>Bacteria</taxon>
        <taxon>Bacillati</taxon>
        <taxon>Cyanobacteriota</taxon>
        <taxon>Cyanophyceae</taxon>
        <taxon>Oscillatoriophycideae</taxon>
        <taxon>Chroococcales</taxon>
        <taxon>Aphanothecaceae</taxon>
        <taxon>Rippkaea</taxon>
        <taxon>Rippkaea orientalis</taxon>
    </lineage>
</organism>
<dbReference type="AlphaFoldDB" id="B7K6H8"/>
<evidence type="ECO:0000313" key="2">
    <source>
        <dbReference type="EMBL" id="ACK68400.1"/>
    </source>
</evidence>
<dbReference type="Proteomes" id="UP000008204">
    <property type="component" value="Plasmid pP880101"/>
</dbReference>
<dbReference type="Pfam" id="PF18765">
    <property type="entry name" value="Polbeta"/>
    <property type="match status" value="1"/>
</dbReference>
<geneLocation type="plasmid" evidence="2 3">
    <name>pP880101</name>
</geneLocation>
<dbReference type="Gene3D" id="3.30.460.10">
    <property type="entry name" value="Beta Polymerase, domain 2"/>
    <property type="match status" value="1"/>
</dbReference>
<reference evidence="3" key="1">
    <citation type="journal article" date="2011" name="MBio">
        <title>Novel metabolic attributes of the genus Cyanothece, comprising a group of unicellular nitrogen-fixing Cyanobacteria.</title>
        <authorList>
            <person name="Bandyopadhyay A."/>
            <person name="Elvitigala T."/>
            <person name="Welsh E."/>
            <person name="Stockel J."/>
            <person name="Liberton M."/>
            <person name="Min H."/>
            <person name="Sherman L.A."/>
            <person name="Pakrasi H.B."/>
        </authorList>
    </citation>
    <scope>NUCLEOTIDE SEQUENCE [LARGE SCALE GENOMIC DNA]</scope>
    <source>
        <strain evidence="3">PCC 8801</strain>
        <plasmid evidence="3">pP880101</plasmid>
    </source>
</reference>
<proteinExistence type="predicted"/>
<keyword evidence="2" id="KW-0614">Plasmid</keyword>
<dbReference type="InterPro" id="IPR041633">
    <property type="entry name" value="Polbeta"/>
</dbReference>
<dbReference type="HOGENOM" id="CLU_1739690_0_0_3"/>
<dbReference type="EMBL" id="CP001288">
    <property type="protein sequence ID" value="ACK68400.1"/>
    <property type="molecule type" value="Genomic_DNA"/>
</dbReference>